<keyword evidence="3" id="KW-0547">Nucleotide-binding</keyword>
<dbReference type="GO" id="GO:0016887">
    <property type="term" value="F:ATP hydrolysis activity"/>
    <property type="evidence" value="ECO:0007669"/>
    <property type="project" value="InterPro"/>
</dbReference>
<protein>
    <submittedName>
        <fullName evidence="7">ABC transporter ATP-binding protein</fullName>
    </submittedName>
</protein>
<evidence type="ECO:0000256" key="3">
    <source>
        <dbReference type="ARBA" id="ARBA00022741"/>
    </source>
</evidence>
<dbReference type="PANTHER" id="PTHR42798">
    <property type="entry name" value="LIPOPROTEIN-RELEASING SYSTEM ATP-BINDING PROTEIN LOLD"/>
    <property type="match status" value="1"/>
</dbReference>
<dbReference type="PANTHER" id="PTHR42798:SF7">
    <property type="entry name" value="ALPHA-D-RIBOSE 1-METHYLPHOSPHONATE 5-TRIPHOSPHATE SYNTHASE SUBUNIT PHNL"/>
    <property type="match status" value="1"/>
</dbReference>
<dbReference type="InterPro" id="IPR003439">
    <property type="entry name" value="ABC_transporter-like_ATP-bd"/>
</dbReference>
<dbReference type="SMART" id="SM00382">
    <property type="entry name" value="AAA"/>
    <property type="match status" value="1"/>
</dbReference>
<dbReference type="GO" id="GO:0006865">
    <property type="term" value="P:amino acid transport"/>
    <property type="evidence" value="ECO:0007669"/>
    <property type="project" value="UniProtKB-KW"/>
</dbReference>
<evidence type="ECO:0000313" key="8">
    <source>
        <dbReference type="Proteomes" id="UP000549765"/>
    </source>
</evidence>
<reference evidence="7 8" key="1">
    <citation type="submission" date="2020-04" db="EMBL/GenBank/DDBJ databases">
        <title>MicrobeNet Type strains.</title>
        <authorList>
            <person name="Nicholson A.C."/>
        </authorList>
    </citation>
    <scope>NUCLEOTIDE SEQUENCE [LARGE SCALE GENOMIC DNA]</scope>
    <source>
        <strain evidence="7 8">CCUG 61472</strain>
    </source>
</reference>
<dbReference type="InterPro" id="IPR027417">
    <property type="entry name" value="P-loop_NTPase"/>
</dbReference>
<dbReference type="GO" id="GO:0005524">
    <property type="term" value="F:ATP binding"/>
    <property type="evidence" value="ECO:0007669"/>
    <property type="project" value="UniProtKB-KW"/>
</dbReference>
<proteinExistence type="inferred from homology"/>
<sequence length="250" mass="27657">MKNIVNVKNLNLTYNANSIKPYHALKDINLQVTEGDFVAIMGPSGSGKSSFLNVLASLQAPSSGSVLIDEQNIWQLNANQLAKFRGQKLGFIFQEYNLIESLSVADNIALPLSLAKAKHTTITDAVNQVATLLHLKDQLKKFPNELSGGQKQRVAAARALVHQPKLIFGDEPTGALDSANAREMMNYLNKINIEQHISILMVTHDAFSASFANKIHFLSDGQIVQTLERSNQSRETFYRAILDFLGTFEE</sequence>
<organism evidence="7 8">
    <name type="scientific">Periweissella fabalis</name>
    <dbReference type="NCBI Taxonomy" id="1070421"/>
    <lineage>
        <taxon>Bacteria</taxon>
        <taxon>Bacillati</taxon>
        <taxon>Bacillota</taxon>
        <taxon>Bacilli</taxon>
        <taxon>Lactobacillales</taxon>
        <taxon>Lactobacillaceae</taxon>
        <taxon>Periweissella</taxon>
    </lineage>
</organism>
<dbReference type="SUPFAM" id="SSF52540">
    <property type="entry name" value="P-loop containing nucleoside triphosphate hydrolases"/>
    <property type="match status" value="1"/>
</dbReference>
<dbReference type="GO" id="GO:0098796">
    <property type="term" value="C:membrane protein complex"/>
    <property type="evidence" value="ECO:0007669"/>
    <property type="project" value="UniProtKB-ARBA"/>
</dbReference>
<evidence type="ECO:0000256" key="1">
    <source>
        <dbReference type="ARBA" id="ARBA00005417"/>
    </source>
</evidence>
<dbReference type="PROSITE" id="PS50893">
    <property type="entry name" value="ABC_TRANSPORTER_2"/>
    <property type="match status" value="1"/>
</dbReference>
<evidence type="ECO:0000259" key="6">
    <source>
        <dbReference type="PROSITE" id="PS50893"/>
    </source>
</evidence>
<dbReference type="Proteomes" id="UP000549765">
    <property type="component" value="Unassembled WGS sequence"/>
</dbReference>
<dbReference type="Gene3D" id="3.40.50.300">
    <property type="entry name" value="P-loop containing nucleotide triphosphate hydrolases"/>
    <property type="match status" value="1"/>
</dbReference>
<dbReference type="CDD" id="cd03255">
    <property type="entry name" value="ABC_MJ0796_LolCDE_FtsE"/>
    <property type="match status" value="1"/>
</dbReference>
<keyword evidence="4 7" id="KW-0067">ATP-binding</keyword>
<name>A0A7X6N4A7_9LACO</name>
<dbReference type="InterPro" id="IPR003593">
    <property type="entry name" value="AAA+_ATPase"/>
</dbReference>
<comment type="similarity">
    <text evidence="1">Belongs to the ABC transporter superfamily.</text>
</comment>
<accession>A0A7X6N4A7</accession>
<dbReference type="AlphaFoldDB" id="A0A7X6N4A7"/>
<evidence type="ECO:0000313" key="7">
    <source>
        <dbReference type="EMBL" id="NKZ23620.1"/>
    </source>
</evidence>
<comment type="caution">
    <text evidence="7">The sequence shown here is derived from an EMBL/GenBank/DDBJ whole genome shotgun (WGS) entry which is preliminary data.</text>
</comment>
<evidence type="ECO:0000256" key="2">
    <source>
        <dbReference type="ARBA" id="ARBA00022448"/>
    </source>
</evidence>
<feature type="domain" description="ABC transporter" evidence="6">
    <location>
        <begin position="7"/>
        <end position="245"/>
    </location>
</feature>
<dbReference type="GO" id="GO:0022857">
    <property type="term" value="F:transmembrane transporter activity"/>
    <property type="evidence" value="ECO:0007669"/>
    <property type="project" value="UniProtKB-ARBA"/>
</dbReference>
<keyword evidence="8" id="KW-1185">Reference proteome</keyword>
<keyword evidence="5" id="KW-0029">Amino-acid transport</keyword>
<evidence type="ECO:0000256" key="5">
    <source>
        <dbReference type="ARBA" id="ARBA00022970"/>
    </source>
</evidence>
<gene>
    <name evidence="7" type="ORF">HF964_02205</name>
</gene>
<evidence type="ECO:0000256" key="4">
    <source>
        <dbReference type="ARBA" id="ARBA00022840"/>
    </source>
</evidence>
<dbReference type="EMBL" id="JAAXPN010000001">
    <property type="protein sequence ID" value="NKZ23620.1"/>
    <property type="molecule type" value="Genomic_DNA"/>
</dbReference>
<dbReference type="FunFam" id="3.40.50.300:FF:000032">
    <property type="entry name" value="Export ABC transporter ATP-binding protein"/>
    <property type="match status" value="1"/>
</dbReference>
<keyword evidence="2" id="KW-0813">Transport</keyword>
<dbReference type="InterPro" id="IPR017911">
    <property type="entry name" value="MacB-like_ATP-bd"/>
</dbReference>
<dbReference type="Pfam" id="PF00005">
    <property type="entry name" value="ABC_tran"/>
    <property type="match status" value="1"/>
</dbReference>